<keyword evidence="2" id="KW-1133">Transmembrane helix</keyword>
<sequence>MQGQGPGFDIPTPLQSPVSSERERERERETCSHGRGQPYVTQVSLICSAMRAQIFHPTSTIFCAVIIIVIVNNVIGHSLPAPYFIHLPGPLNSCFQSLLLIFCYFSDCPFLHQRKPFVAFIHPASAYTNVWICTLVPCWQRIRRHALASTWPACRPTDVSEDFVNHIFRVLESSPVSFRPQVHCRPMIVAFRDRMRPCTNQAPRGTRR</sequence>
<evidence type="ECO:0000256" key="1">
    <source>
        <dbReference type="SAM" id="MobiDB-lite"/>
    </source>
</evidence>
<dbReference type="Proteomes" id="UP001367316">
    <property type="component" value="Unassembled WGS sequence"/>
</dbReference>
<proteinExistence type="predicted"/>
<dbReference type="EMBL" id="JBBPBF010000011">
    <property type="protein sequence ID" value="KAK7612247.1"/>
    <property type="molecule type" value="Genomic_DNA"/>
</dbReference>
<reference evidence="3 4" key="1">
    <citation type="submission" date="2024-04" db="EMBL/GenBank/DDBJ databases">
        <title>Phyllosticta paracitricarpa is synonymous to the EU quarantine fungus P. citricarpa based on phylogenomic analyses.</title>
        <authorList>
            <consortium name="Lawrence Berkeley National Laboratory"/>
            <person name="Van ingen-buijs V.A."/>
            <person name="Van westerhoven A.C."/>
            <person name="Haridas S."/>
            <person name="Skiadas P."/>
            <person name="Martin F."/>
            <person name="Groenewald J.Z."/>
            <person name="Crous P.W."/>
            <person name="Seidl M.F."/>
        </authorList>
    </citation>
    <scope>NUCLEOTIDE SEQUENCE [LARGE SCALE GENOMIC DNA]</scope>
    <source>
        <strain evidence="3 4">CBS 141358</strain>
    </source>
</reference>
<feature type="transmembrane region" description="Helical" evidence="2">
    <location>
        <begin position="81"/>
        <end position="105"/>
    </location>
</feature>
<keyword evidence="2" id="KW-0812">Transmembrane</keyword>
<evidence type="ECO:0000313" key="4">
    <source>
        <dbReference type="Proteomes" id="UP001367316"/>
    </source>
</evidence>
<organism evidence="3 4">
    <name type="scientific">Phyllosticta paracitricarpa</name>
    <dbReference type="NCBI Taxonomy" id="2016321"/>
    <lineage>
        <taxon>Eukaryota</taxon>
        <taxon>Fungi</taxon>
        <taxon>Dikarya</taxon>
        <taxon>Ascomycota</taxon>
        <taxon>Pezizomycotina</taxon>
        <taxon>Dothideomycetes</taxon>
        <taxon>Dothideomycetes incertae sedis</taxon>
        <taxon>Botryosphaeriales</taxon>
        <taxon>Phyllostictaceae</taxon>
        <taxon>Phyllosticta</taxon>
    </lineage>
</organism>
<protein>
    <submittedName>
        <fullName evidence="3">Uncharacterized protein</fullName>
    </submittedName>
</protein>
<keyword evidence="4" id="KW-1185">Reference proteome</keyword>
<accession>A0ABR1NAL3</accession>
<name>A0ABR1NAL3_9PEZI</name>
<feature type="transmembrane region" description="Helical" evidence="2">
    <location>
        <begin position="54"/>
        <end position="75"/>
    </location>
</feature>
<feature type="region of interest" description="Disordered" evidence="1">
    <location>
        <begin position="1"/>
        <end position="35"/>
    </location>
</feature>
<evidence type="ECO:0000313" key="3">
    <source>
        <dbReference type="EMBL" id="KAK7612247.1"/>
    </source>
</evidence>
<keyword evidence="2" id="KW-0472">Membrane</keyword>
<gene>
    <name evidence="3" type="ORF">JOL62DRAFT_41330</name>
</gene>
<evidence type="ECO:0000256" key="2">
    <source>
        <dbReference type="SAM" id="Phobius"/>
    </source>
</evidence>
<feature type="compositionally biased region" description="Basic and acidic residues" evidence="1">
    <location>
        <begin position="20"/>
        <end position="32"/>
    </location>
</feature>
<comment type="caution">
    <text evidence="3">The sequence shown here is derived from an EMBL/GenBank/DDBJ whole genome shotgun (WGS) entry which is preliminary data.</text>
</comment>